<evidence type="ECO:0000313" key="2">
    <source>
        <dbReference type="Proteomes" id="UP001150569"/>
    </source>
</evidence>
<name>A0A9W8DYC7_9FUNG</name>
<dbReference type="AlphaFoldDB" id="A0A9W8DYC7"/>
<proteinExistence type="predicted"/>
<reference evidence="1" key="1">
    <citation type="submission" date="2022-07" db="EMBL/GenBank/DDBJ databases">
        <title>Phylogenomic reconstructions and comparative analyses of Kickxellomycotina fungi.</title>
        <authorList>
            <person name="Reynolds N.K."/>
            <person name="Stajich J.E."/>
            <person name="Barry K."/>
            <person name="Grigoriev I.V."/>
            <person name="Crous P."/>
            <person name="Smith M.E."/>
        </authorList>
    </citation>
    <scope>NUCLEOTIDE SEQUENCE</scope>
    <source>
        <strain evidence="1">RSA 861</strain>
    </source>
</reference>
<accession>A0A9W8DYC7</accession>
<evidence type="ECO:0000313" key="1">
    <source>
        <dbReference type="EMBL" id="KAJ1923205.1"/>
    </source>
</evidence>
<organism evidence="1 2">
    <name type="scientific">Tieghemiomyces parasiticus</name>
    <dbReference type="NCBI Taxonomy" id="78921"/>
    <lineage>
        <taxon>Eukaryota</taxon>
        <taxon>Fungi</taxon>
        <taxon>Fungi incertae sedis</taxon>
        <taxon>Zoopagomycota</taxon>
        <taxon>Kickxellomycotina</taxon>
        <taxon>Dimargaritomycetes</taxon>
        <taxon>Dimargaritales</taxon>
        <taxon>Dimargaritaceae</taxon>
        <taxon>Tieghemiomyces</taxon>
    </lineage>
</organism>
<protein>
    <submittedName>
        <fullName evidence="1">Uncharacterized protein</fullName>
    </submittedName>
</protein>
<dbReference type="Proteomes" id="UP001150569">
    <property type="component" value="Unassembled WGS sequence"/>
</dbReference>
<keyword evidence="2" id="KW-1185">Reference proteome</keyword>
<sequence length="67" mass="7699">MICAVSRSLVVHHDILRLRLTSVDSKWFKEILPLPDDPSTEDFLARFASVTEESLRLDDYGGWVLHT</sequence>
<comment type="caution">
    <text evidence="1">The sequence shown here is derived from an EMBL/GenBank/DDBJ whole genome shotgun (WGS) entry which is preliminary data.</text>
</comment>
<dbReference type="EMBL" id="JANBPT010000347">
    <property type="protein sequence ID" value="KAJ1923205.1"/>
    <property type="molecule type" value="Genomic_DNA"/>
</dbReference>
<gene>
    <name evidence="1" type="ORF">IWQ60_006013</name>
</gene>